<dbReference type="InterPro" id="IPR014721">
    <property type="entry name" value="Ribsml_uS5_D2-typ_fold_subgr"/>
</dbReference>
<sequence>MLRDSRPDLVLALPGGDDTEELLARARETTVKESKDRVRSAIVNSGLDYPARRITQSLAPADLPKDGGRYDLAIALGILAANGQVPVAALDGIECLGELALSGTLRSVQGRMPRKTAWPTAWWCTRWGVCENWQPT</sequence>
<keyword evidence="2" id="KW-1185">Reference proteome</keyword>
<dbReference type="Gene3D" id="3.30.230.10">
    <property type="match status" value="1"/>
</dbReference>
<gene>
    <name evidence="1" type="ORF">WR25_15039</name>
</gene>
<dbReference type="EMBL" id="LIAE01009386">
    <property type="protein sequence ID" value="PAV69949.1"/>
    <property type="molecule type" value="Genomic_DNA"/>
</dbReference>
<evidence type="ECO:0008006" key="3">
    <source>
        <dbReference type="Google" id="ProtNLM"/>
    </source>
</evidence>
<dbReference type="InterPro" id="IPR020568">
    <property type="entry name" value="Ribosomal_Su5_D2-typ_SF"/>
</dbReference>
<evidence type="ECO:0000313" key="2">
    <source>
        <dbReference type="Proteomes" id="UP000218231"/>
    </source>
</evidence>
<dbReference type="SUPFAM" id="SSF54211">
    <property type="entry name" value="Ribosomal protein S5 domain 2-like"/>
    <property type="match status" value="1"/>
</dbReference>
<comment type="caution">
    <text evidence="1">The sequence shown here is derived from an EMBL/GenBank/DDBJ whole genome shotgun (WGS) entry which is preliminary data.</text>
</comment>
<dbReference type="AlphaFoldDB" id="A0A2A2K825"/>
<evidence type="ECO:0000313" key="1">
    <source>
        <dbReference type="EMBL" id="PAV69949.1"/>
    </source>
</evidence>
<dbReference type="Pfam" id="PF13541">
    <property type="entry name" value="ChlI"/>
    <property type="match status" value="1"/>
</dbReference>
<protein>
    <recommendedName>
        <fullName evidence="3">Magnesium chelatase ChlI-like catalytic domain-containing protein</fullName>
    </recommendedName>
</protein>
<name>A0A2A2K825_9BILA</name>
<dbReference type="OrthoDB" id="6373531at2759"/>
<proteinExistence type="predicted"/>
<accession>A0A2A2K825</accession>
<organism evidence="1 2">
    <name type="scientific">Diploscapter pachys</name>
    <dbReference type="NCBI Taxonomy" id="2018661"/>
    <lineage>
        <taxon>Eukaryota</taxon>
        <taxon>Metazoa</taxon>
        <taxon>Ecdysozoa</taxon>
        <taxon>Nematoda</taxon>
        <taxon>Chromadorea</taxon>
        <taxon>Rhabditida</taxon>
        <taxon>Rhabditina</taxon>
        <taxon>Rhabditomorpha</taxon>
        <taxon>Rhabditoidea</taxon>
        <taxon>Rhabditidae</taxon>
        <taxon>Diploscapter</taxon>
    </lineage>
</organism>
<reference evidence="1 2" key="1">
    <citation type="journal article" date="2017" name="Curr. Biol.">
        <title>Genome architecture and evolution of a unichromosomal asexual nematode.</title>
        <authorList>
            <person name="Fradin H."/>
            <person name="Zegar C."/>
            <person name="Gutwein M."/>
            <person name="Lucas J."/>
            <person name="Kovtun M."/>
            <person name="Corcoran D."/>
            <person name="Baugh L.R."/>
            <person name="Kiontke K."/>
            <person name="Gunsalus K."/>
            <person name="Fitch D.H."/>
            <person name="Piano F."/>
        </authorList>
    </citation>
    <scope>NUCLEOTIDE SEQUENCE [LARGE SCALE GENOMIC DNA]</scope>
    <source>
        <strain evidence="1">PF1309</strain>
    </source>
</reference>
<dbReference type="Proteomes" id="UP000218231">
    <property type="component" value="Unassembled WGS sequence"/>
</dbReference>